<evidence type="ECO:0000256" key="4">
    <source>
        <dbReference type="ARBA" id="ARBA00022679"/>
    </source>
</evidence>
<evidence type="ECO:0000256" key="8">
    <source>
        <dbReference type="SAM" id="Phobius"/>
    </source>
</evidence>
<feature type="transmembrane region" description="Helical" evidence="8">
    <location>
        <begin position="63"/>
        <end position="80"/>
    </location>
</feature>
<evidence type="ECO:0000256" key="1">
    <source>
        <dbReference type="ARBA" id="ARBA00004651"/>
    </source>
</evidence>
<evidence type="ECO:0000256" key="7">
    <source>
        <dbReference type="ARBA" id="ARBA00023136"/>
    </source>
</evidence>
<keyword evidence="4" id="KW-0808">Transferase</keyword>
<keyword evidence="3" id="KW-0328">Glycosyltransferase</keyword>
<feature type="domain" description="Glycosyltransferase RgtA/B/C/D-like" evidence="9">
    <location>
        <begin position="22"/>
        <end position="145"/>
    </location>
</feature>
<evidence type="ECO:0000256" key="3">
    <source>
        <dbReference type="ARBA" id="ARBA00022676"/>
    </source>
</evidence>
<dbReference type="PANTHER" id="PTHR33908">
    <property type="entry name" value="MANNOSYLTRANSFERASE YKCB-RELATED"/>
    <property type="match status" value="1"/>
</dbReference>
<keyword evidence="5 8" id="KW-0812">Transmembrane</keyword>
<protein>
    <recommendedName>
        <fullName evidence="9">Glycosyltransferase RgtA/B/C/D-like domain-containing protein</fullName>
    </recommendedName>
</protein>
<dbReference type="AlphaFoldDB" id="A0A382DK43"/>
<accession>A0A382DK43</accession>
<evidence type="ECO:0000259" key="9">
    <source>
        <dbReference type="Pfam" id="PF13231"/>
    </source>
</evidence>
<feature type="transmembrane region" description="Helical" evidence="8">
    <location>
        <begin position="86"/>
        <end position="114"/>
    </location>
</feature>
<dbReference type="GO" id="GO:0005886">
    <property type="term" value="C:plasma membrane"/>
    <property type="evidence" value="ECO:0007669"/>
    <property type="project" value="UniProtKB-SubCell"/>
</dbReference>
<dbReference type="PANTHER" id="PTHR33908:SF11">
    <property type="entry name" value="MEMBRANE PROTEIN"/>
    <property type="match status" value="1"/>
</dbReference>
<feature type="transmembrane region" description="Helical" evidence="8">
    <location>
        <begin position="12"/>
        <end position="32"/>
    </location>
</feature>
<dbReference type="GO" id="GO:0016763">
    <property type="term" value="F:pentosyltransferase activity"/>
    <property type="evidence" value="ECO:0007669"/>
    <property type="project" value="TreeGrafter"/>
</dbReference>
<feature type="transmembrane region" description="Helical" evidence="8">
    <location>
        <begin position="267"/>
        <end position="283"/>
    </location>
</feature>
<feature type="transmembrane region" description="Helical" evidence="8">
    <location>
        <begin position="126"/>
        <end position="145"/>
    </location>
</feature>
<dbReference type="InterPro" id="IPR050297">
    <property type="entry name" value="LipidA_mod_glycosyltrf_83"/>
</dbReference>
<keyword evidence="2" id="KW-1003">Cell membrane</keyword>
<evidence type="ECO:0000313" key="10">
    <source>
        <dbReference type="EMBL" id="SVB38778.1"/>
    </source>
</evidence>
<dbReference type="GO" id="GO:0008610">
    <property type="term" value="P:lipid biosynthetic process"/>
    <property type="evidence" value="ECO:0007669"/>
    <property type="project" value="UniProtKB-ARBA"/>
</dbReference>
<reference evidence="10" key="1">
    <citation type="submission" date="2018-05" db="EMBL/GenBank/DDBJ databases">
        <authorList>
            <person name="Lanie J.A."/>
            <person name="Ng W.-L."/>
            <person name="Kazmierczak K.M."/>
            <person name="Andrzejewski T.M."/>
            <person name="Davidsen T.M."/>
            <person name="Wayne K.J."/>
            <person name="Tettelin H."/>
            <person name="Glass J.I."/>
            <person name="Rusch D."/>
            <person name="Podicherti R."/>
            <person name="Tsui H.-C.T."/>
            <person name="Winkler M.E."/>
        </authorList>
    </citation>
    <scope>NUCLEOTIDE SEQUENCE</scope>
</reference>
<comment type="subcellular location">
    <subcellularLocation>
        <location evidence="1">Cell membrane</location>
        <topology evidence="1">Multi-pass membrane protein</topology>
    </subcellularLocation>
</comment>
<gene>
    <name evidence="10" type="ORF">METZ01_LOCUS191632</name>
</gene>
<feature type="transmembrane region" description="Helical" evidence="8">
    <location>
        <begin position="303"/>
        <end position="322"/>
    </location>
</feature>
<evidence type="ECO:0000256" key="2">
    <source>
        <dbReference type="ARBA" id="ARBA00022475"/>
    </source>
</evidence>
<feature type="transmembrane region" description="Helical" evidence="8">
    <location>
        <begin position="207"/>
        <end position="231"/>
    </location>
</feature>
<evidence type="ECO:0000256" key="6">
    <source>
        <dbReference type="ARBA" id="ARBA00022989"/>
    </source>
</evidence>
<feature type="transmembrane region" description="Helical" evidence="8">
    <location>
        <begin position="243"/>
        <end position="261"/>
    </location>
</feature>
<name>A0A382DK43_9ZZZZ</name>
<organism evidence="10">
    <name type="scientific">marine metagenome</name>
    <dbReference type="NCBI Taxonomy" id="408172"/>
    <lineage>
        <taxon>unclassified sequences</taxon>
        <taxon>metagenomes</taxon>
        <taxon>ecological metagenomes</taxon>
    </lineage>
</organism>
<feature type="non-terminal residue" evidence="10">
    <location>
        <position position="419"/>
    </location>
</feature>
<dbReference type="EMBL" id="UINC01039787">
    <property type="protein sequence ID" value="SVB38778.1"/>
    <property type="molecule type" value="Genomic_DNA"/>
</dbReference>
<keyword evidence="6 8" id="KW-1133">Transmembrane helix</keyword>
<evidence type="ECO:0000256" key="5">
    <source>
        <dbReference type="ARBA" id="ARBA00022692"/>
    </source>
</evidence>
<dbReference type="Pfam" id="PF13231">
    <property type="entry name" value="PMT_2"/>
    <property type="match status" value="1"/>
</dbReference>
<keyword evidence="7 8" id="KW-0472">Membrane</keyword>
<sequence length="419" mass="48473">MIDSNNFLDYVNIIRGLGLGISIITIVPVYLLSRKFFDAKYSLCAVGLFAFEPHLNHVSGQGIPEPLYILAIILSLYFMLNKNSNYSYLSFLTIGLLWWIKWNGIVMVLVASIIFFRNFKKTPKSFLKYLTCLAICLIVVSPMLVERNEQYGNPFYFSHNQLVFTGDVVSIAADNMTGVEYSAFDYIEDHGFGKFIEKFVLVGIYNLFFTLFKMSLPYLIFFLPFGIIFSFRAFDQERKFIQSNWILILITLSAFVFFFAILPDKRLIYYVYPFLIIFATISLQRFGEYGLSTFSFNEKQKKLCIVGIMCFVLILSGLYTLGFEVSDPILNNEEILFAETLENKFDGKILDAGYTLKGMHYVHVTDPLGVFKNYKISQDPGAYYLFEFNSENINLMPTKLYAKSLEDFIEVSYEYELNY</sequence>
<dbReference type="InterPro" id="IPR038731">
    <property type="entry name" value="RgtA/B/C-like"/>
</dbReference>
<proteinExistence type="predicted"/>